<evidence type="ECO:0000259" key="13">
    <source>
        <dbReference type="Pfam" id="PF05430"/>
    </source>
</evidence>
<evidence type="ECO:0000256" key="5">
    <source>
        <dbReference type="ARBA" id="ARBA00022691"/>
    </source>
</evidence>
<dbReference type="Pfam" id="PF05430">
    <property type="entry name" value="Methyltransf_30"/>
    <property type="match status" value="1"/>
</dbReference>
<evidence type="ECO:0000259" key="12">
    <source>
        <dbReference type="Pfam" id="PF01266"/>
    </source>
</evidence>
<comment type="caution">
    <text evidence="14">The sequence shown here is derived from an EMBL/GenBank/DDBJ whole genome shotgun (WGS) entry which is preliminary data.</text>
</comment>
<comment type="subcellular location">
    <subcellularLocation>
        <location evidence="10">Cytoplasm</location>
    </subcellularLocation>
</comment>
<keyword evidence="9 10" id="KW-0511">Multifunctional enzyme</keyword>
<dbReference type="PANTHER" id="PTHR13847:SF283">
    <property type="entry name" value="TRNA 5-METHYLAMINOMETHYL-2-THIOURIDINE BIOSYNTHESIS BIFUNCTIONAL PROTEIN MNMC"/>
    <property type="match status" value="1"/>
</dbReference>
<reference evidence="14 15" key="1">
    <citation type="submission" date="2020-08" db="EMBL/GenBank/DDBJ databases">
        <title>A Genomic Blueprint of the Chicken Gut Microbiome.</title>
        <authorList>
            <person name="Gilroy R."/>
            <person name="Ravi A."/>
            <person name="Getino M."/>
            <person name="Pursley I."/>
            <person name="Horton D.L."/>
            <person name="Alikhan N.-F."/>
            <person name="Baker D."/>
            <person name="Gharbi K."/>
            <person name="Hall N."/>
            <person name="Watson M."/>
            <person name="Adriaenssens E.M."/>
            <person name="Foster-Nyarko E."/>
            <person name="Jarju S."/>
            <person name="Secka A."/>
            <person name="Antonio M."/>
            <person name="Oren A."/>
            <person name="Chaudhuri R."/>
            <person name="La Ragione R.M."/>
            <person name="Hildebrand F."/>
            <person name="Pallen M.J."/>
        </authorList>
    </citation>
    <scope>NUCLEOTIDE SEQUENCE [LARGE SCALE GENOMIC DNA]</scope>
    <source>
        <strain evidence="14 15">Sa3CVA3</strain>
    </source>
</reference>
<dbReference type="InterPro" id="IPR047785">
    <property type="entry name" value="tRNA_MNMC2"/>
</dbReference>
<feature type="region of interest" description="tRNA (mnm(5)s(2)U34)-methyltransferase" evidence="10">
    <location>
        <begin position="1"/>
        <end position="233"/>
    </location>
</feature>
<keyword evidence="1 10" id="KW-0963">Cytoplasm</keyword>
<dbReference type="Proteomes" id="UP000638918">
    <property type="component" value="Unassembled WGS sequence"/>
</dbReference>
<evidence type="ECO:0000256" key="6">
    <source>
        <dbReference type="ARBA" id="ARBA00022694"/>
    </source>
</evidence>
<dbReference type="InterPro" id="IPR023032">
    <property type="entry name" value="tRNA_MAMT_biosynth_bifunc_MnmC"/>
</dbReference>
<protein>
    <recommendedName>
        <fullName evidence="10">tRNA 5-methylaminomethyl-2-thiouridine biosynthesis bifunctional protein MnmC</fullName>
        <shortName evidence="10">tRNA mnm(5)s(2)U biosynthesis bifunctional protein</shortName>
    </recommendedName>
    <domain>
        <recommendedName>
            <fullName evidence="10">tRNA (mnm(5)s(2)U34)-methyltransferase</fullName>
            <ecNumber evidence="10">2.1.1.61</ecNumber>
        </recommendedName>
    </domain>
    <domain>
        <recommendedName>
            <fullName evidence="10">FAD-dependent cmnm(5)s(2)U34 oxidoreductase</fullName>
            <ecNumber evidence="10">1.5.-.-</ecNumber>
        </recommendedName>
    </domain>
</protein>
<feature type="domain" description="FAD dependent oxidoreductase" evidence="12">
    <location>
        <begin position="243"/>
        <end position="572"/>
    </location>
</feature>
<comment type="function">
    <text evidence="10">Catalyzes the last two steps in the biosynthesis of 5-methylaminomethyl-2-thiouridine (mnm(5)s(2)U) at the wobble position (U34) in tRNA. Catalyzes the FAD-dependent demodification of cmnm(5)s(2)U34 to nm(5)s(2)U34, followed by the transfer of a methyl group from S-adenosyl-L-methionine to nm(5)s(2)U34, to form mnm(5)s(2)U34.</text>
</comment>
<feature type="region of interest" description="FAD-dependent cmnm(5)s(2)U34 oxidoreductase" evidence="10">
    <location>
        <begin position="247"/>
        <end position="614"/>
    </location>
</feature>
<keyword evidence="7 10" id="KW-0274">FAD</keyword>
<comment type="similarity">
    <text evidence="10">In the N-terminal section; belongs to the methyltransferase superfamily. tRNA (mnm(5)s(2)U34)-methyltransferase family.</text>
</comment>
<dbReference type="PANTHER" id="PTHR13847">
    <property type="entry name" value="SARCOSINE DEHYDROGENASE-RELATED"/>
    <property type="match status" value="1"/>
</dbReference>
<evidence type="ECO:0000256" key="3">
    <source>
        <dbReference type="ARBA" id="ARBA00022630"/>
    </source>
</evidence>
<dbReference type="EMBL" id="JACSQU010000001">
    <property type="protein sequence ID" value="MBD7941275.1"/>
    <property type="molecule type" value="Genomic_DNA"/>
</dbReference>
<dbReference type="EC" id="1.5.-.-" evidence="10"/>
<comment type="catalytic activity">
    <reaction evidence="10">
        <text>5-aminomethyl-2-thiouridine(34) in tRNA + S-adenosyl-L-methionine = 5-methylaminomethyl-2-thiouridine(34) in tRNA + S-adenosyl-L-homocysteine + H(+)</text>
        <dbReference type="Rhea" id="RHEA:19569"/>
        <dbReference type="Rhea" id="RHEA-COMP:10195"/>
        <dbReference type="Rhea" id="RHEA-COMP:10197"/>
        <dbReference type="ChEBI" id="CHEBI:15378"/>
        <dbReference type="ChEBI" id="CHEBI:57856"/>
        <dbReference type="ChEBI" id="CHEBI:59789"/>
        <dbReference type="ChEBI" id="CHEBI:74454"/>
        <dbReference type="ChEBI" id="CHEBI:74455"/>
        <dbReference type="EC" id="2.1.1.61"/>
    </reaction>
</comment>
<comment type="similarity">
    <text evidence="10">In the C-terminal section; belongs to the DAO family.</text>
</comment>
<evidence type="ECO:0000256" key="10">
    <source>
        <dbReference type="HAMAP-Rule" id="MF_01102"/>
    </source>
</evidence>
<evidence type="ECO:0000256" key="8">
    <source>
        <dbReference type="ARBA" id="ARBA00023002"/>
    </source>
</evidence>
<sequence>MAPDDASPLLVWAEDGSPRSGRFGDVYFSKDDGLAETRAVFLQGCGLPDAWSGRSAFTVGELGFGTGLNIVALLDLWRRTRPDGGRLKVFSIEGFPLTREEAARALAAWPELAETAAGLLAVWPAGTPGFHRLDLPQWGATIDLAVGDARWALEQWSGAADAWFLDGFSPALNPGMWSPEILALVAGRSAPGARLATFTVAGAVRRGLSEHGFTVEKKPGHGRKRERLEARMAGQTPPKPAPHVAVVGAGIAGAAVTRALIAEGARVTVIEAERAGAGASGFPASLVTPRLDAGDALIAGFHAQALERAGDLYRALPGAVVAEGVLQLEQAPRDAVRFDKIAAQDLWPEGAMQRLDAAACTERLGEPTPRGGLMMAQALAVRSDAILEPWLAGAERVAGRVTRLEPMAEGWRVCGEGDTVLAEADAVVLAAGWGSAQLAPDLPLSPVAGQADWIEGQTASAPLVPAAWGGYAAPTGRGMLFGATHDRGVDTPEASDEASARNRATLGAALPRRAAEAANAPAGAHGRRAAVRATTPDRLPLCGALAEGLYALTGLGSRGFCVAPLLGEHLAAILTARPSPLTAEAARRLDPRRWTPQPTSDGDVDSLGSSASVT</sequence>
<evidence type="ECO:0000256" key="11">
    <source>
        <dbReference type="SAM" id="MobiDB-lite"/>
    </source>
</evidence>
<evidence type="ECO:0000256" key="7">
    <source>
        <dbReference type="ARBA" id="ARBA00022827"/>
    </source>
</evidence>
<evidence type="ECO:0000256" key="1">
    <source>
        <dbReference type="ARBA" id="ARBA00022490"/>
    </source>
</evidence>
<keyword evidence="2 10" id="KW-0489">Methyltransferase</keyword>
<dbReference type="NCBIfam" id="TIGR03197">
    <property type="entry name" value="MnmC_Cterm"/>
    <property type="match status" value="1"/>
</dbReference>
<keyword evidence="8 10" id="KW-0560">Oxidoreductase</keyword>
<keyword evidence="4 10" id="KW-0808">Transferase</keyword>
<dbReference type="InterPro" id="IPR029063">
    <property type="entry name" value="SAM-dependent_MTases_sf"/>
</dbReference>
<dbReference type="Gene3D" id="3.40.50.150">
    <property type="entry name" value="Vaccinia Virus protein VP39"/>
    <property type="match status" value="1"/>
</dbReference>
<gene>
    <name evidence="10 14" type="primary">mnmC</name>
    <name evidence="14" type="ORF">H9656_07740</name>
</gene>
<feature type="region of interest" description="Disordered" evidence="11">
    <location>
        <begin position="586"/>
        <end position="614"/>
    </location>
</feature>
<proteinExistence type="inferred from homology"/>
<accession>A0ABR8R0I1</accession>
<keyword evidence="15" id="KW-1185">Reference proteome</keyword>
<evidence type="ECO:0000313" key="14">
    <source>
        <dbReference type="EMBL" id="MBD7941275.1"/>
    </source>
</evidence>
<evidence type="ECO:0000256" key="4">
    <source>
        <dbReference type="ARBA" id="ARBA00022679"/>
    </source>
</evidence>
<evidence type="ECO:0000256" key="2">
    <source>
        <dbReference type="ARBA" id="ARBA00022603"/>
    </source>
</evidence>
<dbReference type="InterPro" id="IPR008471">
    <property type="entry name" value="MnmC-like_methylTransf"/>
</dbReference>
<evidence type="ECO:0000313" key="15">
    <source>
        <dbReference type="Proteomes" id="UP000638918"/>
    </source>
</evidence>
<dbReference type="SUPFAM" id="SSF53335">
    <property type="entry name" value="S-adenosyl-L-methionine-dependent methyltransferases"/>
    <property type="match status" value="1"/>
</dbReference>
<dbReference type="HAMAP" id="MF_01102">
    <property type="entry name" value="MnmC"/>
    <property type="match status" value="1"/>
</dbReference>
<dbReference type="SUPFAM" id="SSF51905">
    <property type="entry name" value="FAD/NAD(P)-binding domain"/>
    <property type="match status" value="1"/>
</dbReference>
<dbReference type="InterPro" id="IPR006076">
    <property type="entry name" value="FAD-dep_OxRdtase"/>
</dbReference>
<feature type="domain" description="MnmC-like methyltransferase" evidence="13">
    <location>
        <begin position="110"/>
        <end position="232"/>
    </location>
</feature>
<evidence type="ECO:0000256" key="9">
    <source>
        <dbReference type="ARBA" id="ARBA00023268"/>
    </source>
</evidence>
<dbReference type="NCBIfam" id="NF033855">
    <property type="entry name" value="tRNA_MNMC2"/>
    <property type="match status" value="1"/>
</dbReference>
<dbReference type="InterPro" id="IPR036188">
    <property type="entry name" value="FAD/NAD-bd_sf"/>
</dbReference>
<organism evidence="14 15">
    <name type="scientific">Brevundimonas guildfordensis</name>
    <dbReference type="NCBI Taxonomy" id="2762241"/>
    <lineage>
        <taxon>Bacteria</taxon>
        <taxon>Pseudomonadati</taxon>
        <taxon>Pseudomonadota</taxon>
        <taxon>Alphaproteobacteria</taxon>
        <taxon>Caulobacterales</taxon>
        <taxon>Caulobacteraceae</taxon>
        <taxon>Brevundimonas</taxon>
    </lineage>
</organism>
<comment type="cofactor">
    <cofactor evidence="10">
        <name>FAD</name>
        <dbReference type="ChEBI" id="CHEBI:57692"/>
    </cofactor>
</comment>
<dbReference type="GO" id="GO:0004808">
    <property type="term" value="F:tRNA (5-methylaminomethyl-2-thiouridylate)(34)-methyltransferase activity"/>
    <property type="evidence" value="ECO:0007669"/>
    <property type="project" value="UniProtKB-EC"/>
</dbReference>
<dbReference type="GO" id="GO:0032259">
    <property type="term" value="P:methylation"/>
    <property type="evidence" value="ECO:0007669"/>
    <property type="project" value="UniProtKB-KW"/>
</dbReference>
<keyword evidence="5 10" id="KW-0949">S-adenosyl-L-methionine</keyword>
<name>A0ABR8R0I1_9CAUL</name>
<dbReference type="Pfam" id="PF01266">
    <property type="entry name" value="DAO"/>
    <property type="match status" value="1"/>
</dbReference>
<dbReference type="InterPro" id="IPR017610">
    <property type="entry name" value="tRNA_S-uridine_synth_MnmC_C"/>
</dbReference>
<dbReference type="Gene3D" id="3.30.9.10">
    <property type="entry name" value="D-Amino Acid Oxidase, subunit A, domain 2"/>
    <property type="match status" value="1"/>
</dbReference>
<keyword evidence="3 10" id="KW-0285">Flavoprotein</keyword>
<dbReference type="EC" id="2.1.1.61" evidence="10"/>
<dbReference type="Gene3D" id="3.50.50.60">
    <property type="entry name" value="FAD/NAD(P)-binding domain"/>
    <property type="match status" value="1"/>
</dbReference>
<keyword evidence="6 10" id="KW-0819">tRNA processing</keyword>